<protein>
    <recommendedName>
        <fullName evidence="3">PsbP C-terminal domain-containing protein</fullName>
    </recommendedName>
</protein>
<keyword evidence="2" id="KW-1185">Reference proteome</keyword>
<evidence type="ECO:0000313" key="1">
    <source>
        <dbReference type="EMBL" id="GAA5097460.1"/>
    </source>
</evidence>
<evidence type="ECO:0000313" key="2">
    <source>
        <dbReference type="Proteomes" id="UP001500353"/>
    </source>
</evidence>
<proteinExistence type="predicted"/>
<comment type="caution">
    <text evidence="1">The sequence shown here is derived from an EMBL/GenBank/DDBJ whole genome shotgun (WGS) entry which is preliminary data.</text>
</comment>
<dbReference type="EMBL" id="BAABHX010000005">
    <property type="protein sequence ID" value="GAA5097460.1"/>
    <property type="molecule type" value="Genomic_DNA"/>
</dbReference>
<accession>A0ABP9MJL0</accession>
<dbReference type="Proteomes" id="UP001500353">
    <property type="component" value="Unassembled WGS sequence"/>
</dbReference>
<evidence type="ECO:0008006" key="3">
    <source>
        <dbReference type="Google" id="ProtNLM"/>
    </source>
</evidence>
<reference evidence="2" key="1">
    <citation type="journal article" date="2019" name="Int. J. Syst. Evol. Microbiol.">
        <title>The Global Catalogue of Microorganisms (GCM) 10K type strain sequencing project: providing services to taxonomists for standard genome sequencing and annotation.</title>
        <authorList>
            <consortium name="The Broad Institute Genomics Platform"/>
            <consortium name="The Broad Institute Genome Sequencing Center for Infectious Disease"/>
            <person name="Wu L."/>
            <person name="Ma J."/>
        </authorList>
    </citation>
    <scope>NUCLEOTIDE SEQUENCE [LARGE SCALE GENOMIC DNA]</scope>
    <source>
        <strain evidence="2">JCM 18019</strain>
    </source>
</reference>
<sequence>MTNTLKIIIIILLLQFVVLNSQSKIIDYLNISSPIRIENKSYNLAWSSHPSSDYYKQEYLSSNEKLEHYNKLIIIEFVEGDFSLDKVVDQKVNEIENLKKNNPLVNYNVYENNGEYILDFLVSENSKDGKEIEIVERNVYRYKLISNSEKNGVMLFAVSERAYENNINSFFENLKNNNTDLIEVVGNYQLPNIKVK</sequence>
<organism evidence="1 2">
    <name type="scientific">Chryseobacterium ginsengisoli</name>
    <dbReference type="NCBI Taxonomy" id="363853"/>
    <lineage>
        <taxon>Bacteria</taxon>
        <taxon>Pseudomonadati</taxon>
        <taxon>Bacteroidota</taxon>
        <taxon>Flavobacteriia</taxon>
        <taxon>Flavobacteriales</taxon>
        <taxon>Weeksellaceae</taxon>
        <taxon>Chryseobacterium group</taxon>
        <taxon>Chryseobacterium</taxon>
    </lineage>
</organism>
<gene>
    <name evidence="1" type="ORF">GCM10023210_32580</name>
</gene>
<name>A0ABP9MJL0_9FLAO</name>